<reference evidence="1 2" key="1">
    <citation type="submission" date="2024-05" db="EMBL/GenBank/DDBJ databases">
        <authorList>
            <person name="Wallberg A."/>
        </authorList>
    </citation>
    <scope>NUCLEOTIDE SEQUENCE [LARGE SCALE GENOMIC DNA]</scope>
</reference>
<dbReference type="AlphaFoldDB" id="A0AAV2SVE6"/>
<gene>
    <name evidence="1" type="ORF">MNOR_LOCUS40210</name>
</gene>
<dbReference type="PANTHER" id="PTHR47510">
    <property type="entry name" value="REVERSE TRANSCRIPTASE DOMAIN-CONTAINING PROTEIN"/>
    <property type="match status" value="1"/>
</dbReference>
<keyword evidence="2" id="KW-1185">Reference proteome</keyword>
<evidence type="ECO:0000313" key="1">
    <source>
        <dbReference type="EMBL" id="CAL4236322.1"/>
    </source>
</evidence>
<dbReference type="EMBL" id="CAXKWB010117986">
    <property type="protein sequence ID" value="CAL4236322.1"/>
    <property type="molecule type" value="Genomic_DNA"/>
</dbReference>
<sequence>MRSMKDYSKESYVDMLKELDWSTIYQERDVDIALEKFNTMITQVMDDVAPEKEIRIKGSTEPWIDAEVLELIRERDRALFISNRNKSNPYLKSKYKDLRNKATKLNRAKKSIHFCTKVEEHKDNPKKLWKQFKTLGYSNKNLEKSGIVLEIDNEKCFDPLKVVSEINNYFLTVAASLVSKLPIIDKIFDVESHNFKNYYRNKGVIPKSYKIGRVSENFIQIELNKINPTKSTGIDGIKPIFLKDGAEVIKGPVTHIINLSIETGKVPELHKFAIVKPLYKKTVGLKSVIIDQ</sequence>
<protein>
    <submittedName>
        <fullName evidence="1">Uncharacterized protein</fullName>
    </submittedName>
</protein>
<evidence type="ECO:0000313" key="2">
    <source>
        <dbReference type="Proteomes" id="UP001497623"/>
    </source>
</evidence>
<dbReference type="PANTHER" id="PTHR47510:SF3">
    <property type="entry name" value="ENDO_EXONUCLEASE_PHOSPHATASE DOMAIN-CONTAINING PROTEIN"/>
    <property type="match status" value="1"/>
</dbReference>
<accession>A0AAV2SVE6</accession>
<name>A0AAV2SVE6_MEGNR</name>
<organism evidence="1 2">
    <name type="scientific">Meganyctiphanes norvegica</name>
    <name type="common">Northern krill</name>
    <name type="synonym">Thysanopoda norvegica</name>
    <dbReference type="NCBI Taxonomy" id="48144"/>
    <lineage>
        <taxon>Eukaryota</taxon>
        <taxon>Metazoa</taxon>
        <taxon>Ecdysozoa</taxon>
        <taxon>Arthropoda</taxon>
        <taxon>Crustacea</taxon>
        <taxon>Multicrustacea</taxon>
        <taxon>Malacostraca</taxon>
        <taxon>Eumalacostraca</taxon>
        <taxon>Eucarida</taxon>
        <taxon>Euphausiacea</taxon>
        <taxon>Euphausiidae</taxon>
        <taxon>Meganyctiphanes</taxon>
    </lineage>
</organism>
<proteinExistence type="predicted"/>
<dbReference type="Proteomes" id="UP001497623">
    <property type="component" value="Unassembled WGS sequence"/>
</dbReference>
<comment type="caution">
    <text evidence="1">The sequence shown here is derived from an EMBL/GenBank/DDBJ whole genome shotgun (WGS) entry which is preliminary data.</text>
</comment>